<dbReference type="AlphaFoldDB" id="A0A4V4JWM9"/>
<comment type="caution">
    <text evidence="3">The sequence shown here is derived from an EMBL/GenBank/DDBJ whole genome shotgun (WGS) entry which is preliminary data.</text>
</comment>
<evidence type="ECO:0000313" key="3">
    <source>
        <dbReference type="EMBL" id="THY30063.1"/>
    </source>
</evidence>
<proteinExistence type="predicted"/>
<organism evidence="3 4">
    <name type="scientific">Aureobasidium pullulans</name>
    <name type="common">Black yeast</name>
    <name type="synonym">Pullularia pullulans</name>
    <dbReference type="NCBI Taxonomy" id="5580"/>
    <lineage>
        <taxon>Eukaryota</taxon>
        <taxon>Fungi</taxon>
        <taxon>Dikarya</taxon>
        <taxon>Ascomycota</taxon>
        <taxon>Pezizomycotina</taxon>
        <taxon>Dothideomycetes</taxon>
        <taxon>Dothideomycetidae</taxon>
        <taxon>Dothideales</taxon>
        <taxon>Saccotheciaceae</taxon>
        <taxon>Aureobasidium</taxon>
    </lineage>
</organism>
<accession>A0A4V4JWM9</accession>
<keyword evidence="1" id="KW-0732">Signal</keyword>
<dbReference type="InterPro" id="IPR012312">
    <property type="entry name" value="Hemerythrin-like"/>
</dbReference>
<gene>
    <name evidence="3" type="ORF">D6D01_03358</name>
</gene>
<dbReference type="EMBL" id="QZBD01000092">
    <property type="protein sequence ID" value="THY30063.1"/>
    <property type="molecule type" value="Genomic_DNA"/>
</dbReference>
<sequence length="322" mass="36804">MNVDRNGYSSIMSILLSPMLSICASSAAKPTYMYTAVHVLEKEHCLFYPKEISETQPRANNLWRLRSDLWGSQFSERIRSQDYPYNVIRHASPRNLLQFYSTATTASVPNTGIVLACHRNVVNEAVSGRLRAVQSISEAIGADHDEFDVLYENLKNATDDAAKVRWRNQLTWTVARHAISEELTWYPAMEKHLGEEGVRLSKTDKEQHQGLQDMTPVDPRFMPLLDTLMDLLHHHIEHEKEEDMPRLEGLLSREESEALAASFERTKKIVPTRSHPGAPTSYYLELLTGLMAAPVDKFKDYLNDFPDSKDKEEAIKARENKM</sequence>
<protein>
    <recommendedName>
        <fullName evidence="2">Hemerythrin-like domain-containing protein</fullName>
    </recommendedName>
</protein>
<reference evidence="3 4" key="1">
    <citation type="submission" date="2018-10" db="EMBL/GenBank/DDBJ databases">
        <title>Fifty Aureobasidium pullulans genomes reveal a recombining polyextremotolerant generalist.</title>
        <authorList>
            <person name="Gostincar C."/>
            <person name="Turk M."/>
            <person name="Zajc J."/>
            <person name="Gunde-Cimerman N."/>
        </authorList>
    </citation>
    <scope>NUCLEOTIDE SEQUENCE [LARGE SCALE GENOMIC DNA]</scope>
    <source>
        <strain evidence="3 4">EXF-6604</strain>
    </source>
</reference>
<feature type="chain" id="PRO_5020839482" description="Hemerythrin-like domain-containing protein" evidence="1">
    <location>
        <begin position="28"/>
        <end position="322"/>
    </location>
</feature>
<name>A0A4V4JWM9_AURPU</name>
<feature type="signal peptide" evidence="1">
    <location>
        <begin position="1"/>
        <end position="27"/>
    </location>
</feature>
<dbReference type="PANTHER" id="PTHR35585">
    <property type="entry name" value="HHE DOMAIN PROTEIN (AFU_ORTHOLOGUE AFUA_4G00730)"/>
    <property type="match status" value="1"/>
</dbReference>
<evidence type="ECO:0000259" key="2">
    <source>
        <dbReference type="Pfam" id="PF01814"/>
    </source>
</evidence>
<dbReference type="Proteomes" id="UP000306584">
    <property type="component" value="Unassembled WGS sequence"/>
</dbReference>
<evidence type="ECO:0000313" key="4">
    <source>
        <dbReference type="Proteomes" id="UP000306584"/>
    </source>
</evidence>
<dbReference type="PANTHER" id="PTHR35585:SF1">
    <property type="entry name" value="HHE DOMAIN PROTEIN (AFU_ORTHOLOGUE AFUA_4G00730)"/>
    <property type="match status" value="1"/>
</dbReference>
<feature type="domain" description="Hemerythrin-like" evidence="2">
    <location>
        <begin position="137"/>
        <end position="247"/>
    </location>
</feature>
<dbReference type="Pfam" id="PF01814">
    <property type="entry name" value="Hemerythrin"/>
    <property type="match status" value="1"/>
</dbReference>
<evidence type="ECO:0000256" key="1">
    <source>
        <dbReference type="SAM" id="SignalP"/>
    </source>
</evidence>